<keyword evidence="12" id="KW-0411">Iron-sulfur</keyword>
<keyword evidence="6" id="KW-0489">Methyltransferase</keyword>
<dbReference type="PANTHER" id="PTHR30544">
    <property type="entry name" value="23S RRNA METHYLTRANSFERASE"/>
    <property type="match status" value="1"/>
</dbReference>
<evidence type="ECO:0000256" key="10">
    <source>
        <dbReference type="ARBA" id="ARBA00022723"/>
    </source>
</evidence>
<dbReference type="InterPro" id="IPR007197">
    <property type="entry name" value="rSAM"/>
</dbReference>
<organism evidence="15">
    <name type="scientific">Micromonas pusilla</name>
    <name type="common">Picoplanktonic green alga</name>
    <name type="synonym">Chromulina pusilla</name>
    <dbReference type="NCBI Taxonomy" id="38833"/>
    <lineage>
        <taxon>Eukaryota</taxon>
        <taxon>Viridiplantae</taxon>
        <taxon>Chlorophyta</taxon>
        <taxon>Mamiellophyceae</taxon>
        <taxon>Mamiellales</taxon>
        <taxon>Mamiellaceae</taxon>
        <taxon>Micromonas</taxon>
    </lineage>
</organism>
<dbReference type="InterPro" id="IPR004383">
    <property type="entry name" value="rRNA_lsu_MTrfase_RlmN/Cfr"/>
</dbReference>
<dbReference type="GO" id="GO:0008173">
    <property type="term" value="F:RNA methyltransferase activity"/>
    <property type="evidence" value="ECO:0007669"/>
    <property type="project" value="InterPro"/>
</dbReference>
<dbReference type="SFLD" id="SFLDF00275">
    <property type="entry name" value="adenosine_C2_methyltransferase"/>
    <property type="match status" value="1"/>
</dbReference>
<dbReference type="GO" id="GO:0005737">
    <property type="term" value="C:cytoplasm"/>
    <property type="evidence" value="ECO:0007669"/>
    <property type="project" value="UniProtKB-SubCell"/>
</dbReference>
<keyword evidence="4" id="KW-0963">Cytoplasm</keyword>
<dbReference type="GO" id="GO:0070475">
    <property type="term" value="P:rRNA base methylation"/>
    <property type="evidence" value="ECO:0007669"/>
    <property type="project" value="InterPro"/>
</dbReference>
<keyword evidence="7" id="KW-0808">Transferase</keyword>
<dbReference type="InterPro" id="IPR048641">
    <property type="entry name" value="RlmN_N"/>
</dbReference>
<evidence type="ECO:0000256" key="5">
    <source>
        <dbReference type="ARBA" id="ARBA00022552"/>
    </source>
</evidence>
<dbReference type="HAMAP" id="MF_01849">
    <property type="entry name" value="RNA_methyltr_RlmN"/>
    <property type="match status" value="1"/>
</dbReference>
<dbReference type="GO" id="GO:0051539">
    <property type="term" value="F:4 iron, 4 sulfur cluster binding"/>
    <property type="evidence" value="ECO:0007669"/>
    <property type="project" value="UniProtKB-KW"/>
</dbReference>
<keyword evidence="9" id="KW-0819">tRNA processing</keyword>
<comment type="cofactor">
    <cofactor evidence="1">
        <name>[4Fe-4S] cluster</name>
        <dbReference type="ChEBI" id="CHEBI:49883"/>
    </cofactor>
</comment>
<dbReference type="Gene3D" id="1.10.150.530">
    <property type="match status" value="1"/>
</dbReference>
<evidence type="ECO:0000256" key="6">
    <source>
        <dbReference type="ARBA" id="ARBA00022603"/>
    </source>
</evidence>
<keyword evidence="5" id="KW-0698">rRNA processing</keyword>
<dbReference type="InterPro" id="IPR027492">
    <property type="entry name" value="RNA_MTrfase_RlmN"/>
</dbReference>
<keyword evidence="3" id="KW-0004">4Fe-4S</keyword>
<accession>A0A7R9TKD6</accession>
<evidence type="ECO:0000256" key="7">
    <source>
        <dbReference type="ARBA" id="ARBA00022679"/>
    </source>
</evidence>
<sequence length="489" mass="53178">MLTSRGALRERRPVGRRRASISTAAALSAEMDREEASRRGAAVADADLRPSARAHSPVGEVPRSVATEAGGETGGGGDRALAKVSLKGMRYADLERWLAEIGEKPSRATQVFNWMYRPGKLVADVRDMADVSAAFREKLASLATVDGDLEMRDVRTSADGTKKVTYALANGGGVVESVIIPSNVPGGRTTVCVSSQLGCAMNCQFCFTAKMGLRRNLTAAQIVEQVVHARRLAEADDEASSSSGGGEEEEEDGTSTATRRRTRTGGEVVSNVVFMGMGEPLHNIDAVLAAVDVLLDDRGLGFSKNKVTVSTSGLVPEIERYLAESQGSLAVSLNATTDEIRSWIMPINRKYNLERLLGALRANFPRRDGGRHQREVFFEYIMLEGVNDSAEDADRLVAIARTLPCKFNLIYFNTHDGSEFRCSDRETILAFRDRVVAAGVTCTIRQSRGDEEAAACGQLGSPDAMEDWKPSPPRMKRPKRLREMEMEAQ</sequence>
<evidence type="ECO:0000256" key="3">
    <source>
        <dbReference type="ARBA" id="ARBA00022485"/>
    </source>
</evidence>
<evidence type="ECO:0000256" key="2">
    <source>
        <dbReference type="ARBA" id="ARBA00004496"/>
    </source>
</evidence>
<evidence type="ECO:0000256" key="8">
    <source>
        <dbReference type="ARBA" id="ARBA00022691"/>
    </source>
</evidence>
<evidence type="ECO:0000259" key="14">
    <source>
        <dbReference type="PROSITE" id="PS51918"/>
    </source>
</evidence>
<dbReference type="SFLD" id="SFLDS00029">
    <property type="entry name" value="Radical_SAM"/>
    <property type="match status" value="1"/>
</dbReference>
<proteinExistence type="inferred from homology"/>
<dbReference type="GO" id="GO:0046872">
    <property type="term" value="F:metal ion binding"/>
    <property type="evidence" value="ECO:0007669"/>
    <property type="project" value="UniProtKB-KW"/>
</dbReference>
<reference evidence="15" key="1">
    <citation type="submission" date="2021-01" db="EMBL/GenBank/DDBJ databases">
        <authorList>
            <person name="Corre E."/>
            <person name="Pelletier E."/>
            <person name="Niang G."/>
            <person name="Scheremetjew M."/>
            <person name="Finn R."/>
            <person name="Kale V."/>
            <person name="Holt S."/>
            <person name="Cochrane G."/>
            <person name="Meng A."/>
            <person name="Brown T."/>
            <person name="Cohen L."/>
        </authorList>
    </citation>
    <scope>NUCLEOTIDE SEQUENCE</scope>
    <source>
        <strain evidence="15">RCC1614</strain>
    </source>
</reference>
<feature type="domain" description="Radical SAM core" evidence="14">
    <location>
        <begin position="185"/>
        <end position="451"/>
    </location>
</feature>
<evidence type="ECO:0000313" key="15">
    <source>
        <dbReference type="EMBL" id="CAD8237993.1"/>
    </source>
</evidence>
<evidence type="ECO:0000256" key="9">
    <source>
        <dbReference type="ARBA" id="ARBA00022694"/>
    </source>
</evidence>
<dbReference type="InterPro" id="IPR013785">
    <property type="entry name" value="Aldolase_TIM"/>
</dbReference>
<dbReference type="InterPro" id="IPR058240">
    <property type="entry name" value="rSAM_sf"/>
</dbReference>
<feature type="region of interest" description="Disordered" evidence="13">
    <location>
        <begin position="234"/>
        <end position="263"/>
    </location>
</feature>
<keyword evidence="10" id="KW-0479">Metal-binding</keyword>
<evidence type="ECO:0000256" key="12">
    <source>
        <dbReference type="ARBA" id="ARBA00023014"/>
    </source>
</evidence>
<dbReference type="Pfam" id="PF21016">
    <property type="entry name" value="RlmN_N"/>
    <property type="match status" value="1"/>
</dbReference>
<dbReference type="PANTHER" id="PTHR30544:SF9">
    <property type="entry name" value="RADICAL SAM SUPERFAMILY PROTEIN"/>
    <property type="match status" value="1"/>
</dbReference>
<name>A0A7R9TKD6_MICPS</name>
<dbReference type="SUPFAM" id="SSF102114">
    <property type="entry name" value="Radical SAM enzymes"/>
    <property type="match status" value="1"/>
</dbReference>
<gene>
    <name evidence="15" type="ORF">MPUS1402_LOCUS5965</name>
</gene>
<dbReference type="Gene3D" id="3.20.20.70">
    <property type="entry name" value="Aldolase class I"/>
    <property type="match status" value="1"/>
</dbReference>
<dbReference type="PROSITE" id="PS51918">
    <property type="entry name" value="RADICAL_SAM"/>
    <property type="match status" value="1"/>
</dbReference>
<feature type="region of interest" description="Disordered" evidence="13">
    <location>
        <begin position="1"/>
        <end position="77"/>
    </location>
</feature>
<protein>
    <recommendedName>
        <fullName evidence="14">Radical SAM core domain-containing protein</fullName>
    </recommendedName>
</protein>
<keyword evidence="11" id="KW-0408">Iron</keyword>
<evidence type="ECO:0000256" key="11">
    <source>
        <dbReference type="ARBA" id="ARBA00023004"/>
    </source>
</evidence>
<dbReference type="CDD" id="cd01335">
    <property type="entry name" value="Radical_SAM"/>
    <property type="match status" value="1"/>
</dbReference>
<dbReference type="SFLD" id="SFLDG01062">
    <property type="entry name" value="methyltransferase_(Class_A)"/>
    <property type="match status" value="1"/>
</dbReference>
<keyword evidence="8" id="KW-0949">S-adenosyl-L-methionine</keyword>
<evidence type="ECO:0000256" key="13">
    <source>
        <dbReference type="SAM" id="MobiDB-lite"/>
    </source>
</evidence>
<comment type="subcellular location">
    <subcellularLocation>
        <location evidence="2">Cytoplasm</location>
    </subcellularLocation>
</comment>
<evidence type="ECO:0000256" key="1">
    <source>
        <dbReference type="ARBA" id="ARBA00001966"/>
    </source>
</evidence>
<dbReference type="EMBL" id="HBDY01008055">
    <property type="protein sequence ID" value="CAD8237993.1"/>
    <property type="molecule type" value="Transcribed_RNA"/>
</dbReference>
<dbReference type="AlphaFoldDB" id="A0A7R9TKD6"/>
<feature type="region of interest" description="Disordered" evidence="13">
    <location>
        <begin position="451"/>
        <end position="489"/>
    </location>
</feature>
<dbReference type="GO" id="GO:0030488">
    <property type="term" value="P:tRNA methylation"/>
    <property type="evidence" value="ECO:0007669"/>
    <property type="project" value="InterPro"/>
</dbReference>
<dbReference type="InterPro" id="IPR040072">
    <property type="entry name" value="Methyltransferase_A"/>
</dbReference>
<evidence type="ECO:0000256" key="4">
    <source>
        <dbReference type="ARBA" id="ARBA00022490"/>
    </source>
</evidence>